<dbReference type="GO" id="GO:0004088">
    <property type="term" value="F:carbamoyl-phosphate synthase (glutamine-hydrolyzing) activity"/>
    <property type="evidence" value="ECO:0007669"/>
    <property type="project" value="UniProtKB-UniRule"/>
</dbReference>
<dbReference type="EMBL" id="VLKZ01000004">
    <property type="protein sequence ID" value="TWI57213.1"/>
    <property type="molecule type" value="Genomic_DNA"/>
</dbReference>
<feature type="binding site" evidence="8">
    <location>
        <position position="45"/>
    </location>
    <ligand>
        <name>L-glutamine</name>
        <dbReference type="ChEBI" id="CHEBI:58359"/>
    </ligand>
</feature>
<dbReference type="Pfam" id="PF00117">
    <property type="entry name" value="GATase"/>
    <property type="match status" value="1"/>
</dbReference>
<evidence type="ECO:0000313" key="10">
    <source>
        <dbReference type="EMBL" id="TWI57213.1"/>
    </source>
</evidence>
<evidence type="ECO:0000256" key="7">
    <source>
        <dbReference type="ARBA" id="ARBA00048816"/>
    </source>
</evidence>
<evidence type="ECO:0000256" key="6">
    <source>
        <dbReference type="ARBA" id="ARBA00022962"/>
    </source>
</evidence>
<dbReference type="AlphaFoldDB" id="A0A562QKL1"/>
<name>A0A562QKL1_9BACI</name>
<keyword evidence="3 8" id="KW-0436">Ligase</keyword>
<dbReference type="Pfam" id="PF00988">
    <property type="entry name" value="CPSase_sm_chain"/>
    <property type="match status" value="1"/>
</dbReference>
<dbReference type="Gene3D" id="3.40.50.880">
    <property type="match status" value="1"/>
</dbReference>
<comment type="similarity">
    <text evidence="2 8">Belongs to the CarA family.</text>
</comment>
<feature type="active site" description="Nucleophile" evidence="8">
    <location>
        <position position="243"/>
    </location>
</feature>
<dbReference type="InterPro" id="IPR017926">
    <property type="entry name" value="GATASE"/>
</dbReference>
<dbReference type="GO" id="GO:0044205">
    <property type="term" value="P:'de novo' UMP biosynthetic process"/>
    <property type="evidence" value="ECO:0007669"/>
    <property type="project" value="UniProtKB-UniRule"/>
</dbReference>
<dbReference type="PANTHER" id="PTHR43418:SF7">
    <property type="entry name" value="CARBAMOYL-PHOSPHATE SYNTHASE SMALL CHAIN"/>
    <property type="match status" value="1"/>
</dbReference>
<evidence type="ECO:0000259" key="9">
    <source>
        <dbReference type="SMART" id="SM01097"/>
    </source>
</evidence>
<dbReference type="OrthoDB" id="9804328at2"/>
<gene>
    <name evidence="8" type="primary">carA</name>
    <name evidence="10" type="ORF">IQ10_01919</name>
</gene>
<comment type="caution">
    <text evidence="8">Lacks conserved residue(s) required for the propagation of feature annotation.</text>
</comment>
<dbReference type="PRINTS" id="PR00099">
    <property type="entry name" value="CPSGATASE"/>
</dbReference>
<evidence type="ECO:0000313" key="11">
    <source>
        <dbReference type="Proteomes" id="UP000315711"/>
    </source>
</evidence>
<evidence type="ECO:0000256" key="1">
    <source>
        <dbReference type="ARBA" id="ARBA00005077"/>
    </source>
</evidence>
<comment type="pathway">
    <text evidence="8">Pyrimidine metabolism; UMP biosynthesis via de novo pathway; (S)-dihydroorotate from bicarbonate: step 1/3.</text>
</comment>
<comment type="pathway">
    <text evidence="1 8">Amino-acid biosynthesis; L-arginine biosynthesis; carbamoyl phosphate from bicarbonate: step 1/1.</text>
</comment>
<feature type="binding site" evidence="8">
    <location>
        <position position="285"/>
    </location>
    <ligand>
        <name>L-glutamine</name>
        <dbReference type="ChEBI" id="CHEBI:58359"/>
    </ligand>
</feature>
<dbReference type="InterPro" id="IPR036480">
    <property type="entry name" value="CarbP_synth_ssu_N_sf"/>
</dbReference>
<dbReference type="GO" id="GO:0006526">
    <property type="term" value="P:L-arginine biosynthetic process"/>
    <property type="evidence" value="ECO:0007669"/>
    <property type="project" value="UniProtKB-UniRule"/>
</dbReference>
<comment type="catalytic activity">
    <reaction evidence="7 8">
        <text>hydrogencarbonate + L-glutamine + 2 ATP + H2O = carbamoyl phosphate + L-glutamate + 2 ADP + phosphate + 2 H(+)</text>
        <dbReference type="Rhea" id="RHEA:18633"/>
        <dbReference type="ChEBI" id="CHEBI:15377"/>
        <dbReference type="ChEBI" id="CHEBI:15378"/>
        <dbReference type="ChEBI" id="CHEBI:17544"/>
        <dbReference type="ChEBI" id="CHEBI:29985"/>
        <dbReference type="ChEBI" id="CHEBI:30616"/>
        <dbReference type="ChEBI" id="CHEBI:43474"/>
        <dbReference type="ChEBI" id="CHEBI:58228"/>
        <dbReference type="ChEBI" id="CHEBI:58359"/>
        <dbReference type="ChEBI" id="CHEBI:456216"/>
        <dbReference type="EC" id="6.3.5.5"/>
    </reaction>
</comment>
<dbReference type="PANTHER" id="PTHR43418">
    <property type="entry name" value="MULTIFUNCTIONAL TRYPTOPHAN BIOSYNTHESIS PROTEIN-RELATED"/>
    <property type="match status" value="1"/>
</dbReference>
<dbReference type="InterPro" id="IPR035686">
    <property type="entry name" value="CPSase_GATase1"/>
</dbReference>
<dbReference type="Gene3D" id="3.50.30.20">
    <property type="entry name" value="Carbamoyl-phosphate synthase small subunit, N-terminal domain"/>
    <property type="match status" value="1"/>
</dbReference>
<dbReference type="GO" id="GO:0006207">
    <property type="term" value="P:'de novo' pyrimidine nucleobase biosynthetic process"/>
    <property type="evidence" value="ECO:0007669"/>
    <property type="project" value="InterPro"/>
</dbReference>
<dbReference type="InterPro" id="IPR006274">
    <property type="entry name" value="CarbamoylP_synth_ssu"/>
</dbReference>
<dbReference type="GO" id="GO:0004359">
    <property type="term" value="F:glutaminase activity"/>
    <property type="evidence" value="ECO:0007669"/>
    <property type="project" value="RHEA"/>
</dbReference>
<dbReference type="UniPathway" id="UPA00070">
    <property type="reaction ID" value="UER00115"/>
</dbReference>
<dbReference type="CDD" id="cd01744">
    <property type="entry name" value="GATase1_CPSase"/>
    <property type="match status" value="1"/>
</dbReference>
<dbReference type="PRINTS" id="PR00097">
    <property type="entry name" value="ANTSNTHASEII"/>
</dbReference>
<feature type="binding site" evidence="8">
    <location>
        <position position="244"/>
    </location>
    <ligand>
        <name>L-glutamine</name>
        <dbReference type="ChEBI" id="CHEBI:58359"/>
    </ligand>
</feature>
<protein>
    <recommendedName>
        <fullName evidence="8">Carbamoyl phosphate synthase small chain</fullName>
        <ecNumber evidence="8">6.3.5.5</ecNumber>
    </recommendedName>
    <alternativeName>
        <fullName evidence="8">Carbamoyl phosphate synthetase glutamine chain</fullName>
    </alternativeName>
</protein>
<accession>A0A562QKL1</accession>
<dbReference type="RefSeq" id="WP_144450225.1">
    <property type="nucleotide sequence ID" value="NZ_VLKZ01000004.1"/>
</dbReference>
<comment type="catalytic activity">
    <reaction evidence="8">
        <text>L-glutamine + H2O = L-glutamate + NH4(+)</text>
        <dbReference type="Rhea" id="RHEA:15889"/>
        <dbReference type="ChEBI" id="CHEBI:15377"/>
        <dbReference type="ChEBI" id="CHEBI:28938"/>
        <dbReference type="ChEBI" id="CHEBI:29985"/>
        <dbReference type="ChEBI" id="CHEBI:58359"/>
    </reaction>
</comment>
<dbReference type="SMART" id="SM01097">
    <property type="entry name" value="CPSase_sm_chain"/>
    <property type="match status" value="1"/>
</dbReference>
<dbReference type="SUPFAM" id="SSF52317">
    <property type="entry name" value="Class I glutamine amidotransferase-like"/>
    <property type="match status" value="1"/>
</dbReference>
<keyword evidence="4 8" id="KW-0547">Nucleotide-binding</keyword>
<comment type="subunit">
    <text evidence="8">Composed of two chains; the small (or glutamine) chain promotes the hydrolysis of glutamine to ammonia, which is used by the large (or ammonia) chain to synthesize carbamoyl phosphate. Tetramer of heterodimers (alpha,beta)4.</text>
</comment>
<reference evidence="10 11" key="1">
    <citation type="journal article" date="2015" name="Stand. Genomic Sci.">
        <title>Genomic Encyclopedia of Bacterial and Archaeal Type Strains, Phase III: the genomes of soil and plant-associated and newly described type strains.</title>
        <authorList>
            <person name="Whitman W.B."/>
            <person name="Woyke T."/>
            <person name="Klenk H.P."/>
            <person name="Zhou Y."/>
            <person name="Lilburn T.G."/>
            <person name="Beck B.J."/>
            <person name="De Vos P."/>
            <person name="Vandamme P."/>
            <person name="Eisen J.A."/>
            <person name="Garrity G."/>
            <person name="Hugenholtz P."/>
            <person name="Kyrpides N.C."/>
        </authorList>
    </citation>
    <scope>NUCLEOTIDE SEQUENCE [LARGE SCALE GENOMIC DNA]</scope>
    <source>
        <strain evidence="10 11">CGMCC 1.10116</strain>
    </source>
</reference>
<dbReference type="InterPro" id="IPR050472">
    <property type="entry name" value="Anth_synth/Amidotransfase"/>
</dbReference>
<feature type="binding site" evidence="8">
    <location>
        <position position="216"/>
    </location>
    <ligand>
        <name>L-glutamine</name>
        <dbReference type="ChEBI" id="CHEBI:58359"/>
    </ligand>
</feature>
<evidence type="ECO:0000256" key="8">
    <source>
        <dbReference type="HAMAP-Rule" id="MF_01209"/>
    </source>
</evidence>
<comment type="caution">
    <text evidence="10">The sequence shown here is derived from an EMBL/GenBank/DDBJ whole genome shotgun (WGS) entry which is preliminary data.</text>
</comment>
<dbReference type="Proteomes" id="UP000315711">
    <property type="component" value="Unassembled WGS sequence"/>
</dbReference>
<dbReference type="EC" id="6.3.5.5" evidence="8"/>
<dbReference type="GO" id="GO:0006541">
    <property type="term" value="P:glutamine metabolic process"/>
    <property type="evidence" value="ECO:0007669"/>
    <property type="project" value="InterPro"/>
</dbReference>
<evidence type="ECO:0000256" key="2">
    <source>
        <dbReference type="ARBA" id="ARBA00007800"/>
    </source>
</evidence>
<feature type="binding site" evidence="8">
    <location>
        <position position="218"/>
    </location>
    <ligand>
        <name>L-glutamine</name>
        <dbReference type="ChEBI" id="CHEBI:58359"/>
    </ligand>
</feature>
<keyword evidence="8" id="KW-0055">Arginine biosynthesis</keyword>
<dbReference type="NCBIfam" id="NF009475">
    <property type="entry name" value="PRK12838.1"/>
    <property type="match status" value="1"/>
</dbReference>
<dbReference type="HAMAP" id="MF_01209">
    <property type="entry name" value="CPSase_S_chain"/>
    <property type="match status" value="1"/>
</dbReference>
<keyword evidence="8" id="KW-0665">Pyrimidine biosynthesis</keyword>
<keyword evidence="11" id="KW-1185">Reference proteome</keyword>
<comment type="function">
    <text evidence="8">Small subunit of the glutamine-dependent carbamoyl phosphate synthetase (CPSase). CPSase catalyzes the formation of carbamoyl phosphate from the ammonia moiety of glutamine, carbonate, and phosphate donated by ATP, constituting the first step of 2 biosynthetic pathways, one leading to arginine and/or urea and the other to pyrimidine nucleotides. The small subunit (glutamine amidotransferase) binds and cleaves glutamine to supply the large subunit with the substrate ammonia.</text>
</comment>
<dbReference type="PROSITE" id="PS51273">
    <property type="entry name" value="GATASE_TYPE_1"/>
    <property type="match status" value="1"/>
</dbReference>
<dbReference type="InterPro" id="IPR002474">
    <property type="entry name" value="CarbamoylP_synth_ssu_N"/>
</dbReference>
<feature type="binding site" evidence="8">
    <location>
        <position position="288"/>
    </location>
    <ligand>
        <name>L-glutamine</name>
        <dbReference type="ChEBI" id="CHEBI:58359"/>
    </ligand>
</feature>
<organism evidence="10 11">
    <name type="scientific">Halalkalibacter nanhaiisediminis</name>
    <dbReference type="NCBI Taxonomy" id="688079"/>
    <lineage>
        <taxon>Bacteria</taxon>
        <taxon>Bacillati</taxon>
        <taxon>Bacillota</taxon>
        <taxon>Bacilli</taxon>
        <taxon>Bacillales</taxon>
        <taxon>Bacillaceae</taxon>
        <taxon>Halalkalibacter</taxon>
    </lineage>
</organism>
<feature type="binding site" evidence="8">
    <location>
        <position position="247"/>
    </location>
    <ligand>
        <name>L-glutamine</name>
        <dbReference type="ChEBI" id="CHEBI:58359"/>
    </ligand>
</feature>
<dbReference type="UniPathway" id="UPA00068">
    <property type="reaction ID" value="UER00171"/>
</dbReference>
<sequence length="359" mass="39804">MKGYVVLENGEVFEGTLHGSGEDVYGEIVFFTGMTGYQEVLSDPSFKGQMVVFTYPLIGNYGVNEVDFESTKPQVDALIVSEVSNEGFHYESGSSLLTYCDNHSIPVLSGIDTRAIVKRIREHGDMRAVLTTDPTNATFDHYIPLDEQDVVPKVSRSTVQTFGSGEQHIVMVDFGYKKSILESLLHYGCKVTVVPYDTTFEVIEELQPDGVLLSNGPGNPKQLQEQLPTIKNLAETYPTMGICLGHQLLALAFGANTEKLTFGHRGANQPVIDKETNQVYMTSQNHSYVVNEQSLEGTGFEARYVNINDQSIEGLAHTLHPVLTIQFHPEAHPGPSDSEQLFLTFIEMIRNKGREKAYA</sequence>
<dbReference type="PRINTS" id="PR00096">
    <property type="entry name" value="GATASE"/>
</dbReference>
<feature type="region of interest" description="CPSase" evidence="8">
    <location>
        <begin position="1"/>
        <end position="167"/>
    </location>
</feature>
<dbReference type="GO" id="GO:0005524">
    <property type="term" value="F:ATP binding"/>
    <property type="evidence" value="ECO:0007669"/>
    <property type="project" value="UniProtKB-UniRule"/>
</dbReference>
<proteinExistence type="inferred from homology"/>
<evidence type="ECO:0000256" key="3">
    <source>
        <dbReference type="ARBA" id="ARBA00022598"/>
    </source>
</evidence>
<dbReference type="InterPro" id="IPR029062">
    <property type="entry name" value="Class_I_gatase-like"/>
</dbReference>
<dbReference type="NCBIfam" id="TIGR01368">
    <property type="entry name" value="CPSaseIIsmall"/>
    <property type="match status" value="1"/>
</dbReference>
<keyword evidence="5 8" id="KW-0067">ATP-binding</keyword>
<feature type="active site" evidence="8">
    <location>
        <position position="330"/>
    </location>
</feature>
<dbReference type="SUPFAM" id="SSF52021">
    <property type="entry name" value="Carbamoyl phosphate synthetase, small subunit N-terminal domain"/>
    <property type="match status" value="1"/>
</dbReference>
<keyword evidence="8" id="KW-0028">Amino-acid biosynthesis</keyword>
<feature type="domain" description="Carbamoyl-phosphate synthase small subunit N-terminal" evidence="9">
    <location>
        <begin position="1"/>
        <end position="131"/>
    </location>
</feature>
<evidence type="ECO:0000256" key="4">
    <source>
        <dbReference type="ARBA" id="ARBA00022741"/>
    </source>
</evidence>
<feature type="active site" evidence="8">
    <location>
        <position position="328"/>
    </location>
</feature>
<keyword evidence="6 8" id="KW-0315">Glutamine amidotransferase</keyword>
<evidence type="ECO:0000256" key="5">
    <source>
        <dbReference type="ARBA" id="ARBA00022840"/>
    </source>
</evidence>